<feature type="transmembrane region" description="Helical" evidence="6">
    <location>
        <begin position="270"/>
        <end position="295"/>
    </location>
</feature>
<evidence type="ECO:0000256" key="1">
    <source>
        <dbReference type="ARBA" id="ARBA00004141"/>
    </source>
</evidence>
<feature type="transmembrane region" description="Helical" evidence="6">
    <location>
        <begin position="164"/>
        <end position="184"/>
    </location>
</feature>
<feature type="transmembrane region" description="Helical" evidence="6">
    <location>
        <begin position="40"/>
        <end position="56"/>
    </location>
</feature>
<feature type="transmembrane region" description="Helical" evidence="6">
    <location>
        <begin position="406"/>
        <end position="426"/>
    </location>
</feature>
<evidence type="ECO:0000256" key="3">
    <source>
        <dbReference type="ARBA" id="ARBA00022692"/>
    </source>
</evidence>
<evidence type="ECO:0000256" key="5">
    <source>
        <dbReference type="ARBA" id="ARBA00023136"/>
    </source>
</evidence>
<keyword evidence="5 6" id="KW-0472">Membrane</keyword>
<keyword evidence="3 6" id="KW-0812">Transmembrane</keyword>
<dbReference type="GO" id="GO:0022857">
    <property type="term" value="F:transmembrane transporter activity"/>
    <property type="evidence" value="ECO:0007669"/>
    <property type="project" value="InterPro"/>
</dbReference>
<dbReference type="Proteomes" id="UP001147752">
    <property type="component" value="Unassembled WGS sequence"/>
</dbReference>
<dbReference type="Pfam" id="PF13520">
    <property type="entry name" value="AA_permease_2"/>
    <property type="match status" value="1"/>
</dbReference>
<dbReference type="OrthoDB" id="3257095at2759"/>
<feature type="transmembrane region" description="Helical" evidence="6">
    <location>
        <begin position="196"/>
        <end position="217"/>
    </location>
</feature>
<proteinExistence type="predicted"/>
<evidence type="ECO:0000256" key="4">
    <source>
        <dbReference type="ARBA" id="ARBA00022989"/>
    </source>
</evidence>
<reference evidence="7" key="1">
    <citation type="submission" date="2022-12" db="EMBL/GenBank/DDBJ databases">
        <authorList>
            <person name="Petersen C."/>
        </authorList>
    </citation>
    <scope>NUCLEOTIDE SEQUENCE</scope>
    <source>
        <strain evidence="7">IBT 3081</strain>
    </source>
</reference>
<name>A0A9W9SS21_9EURO</name>
<dbReference type="RefSeq" id="XP_056582861.1">
    <property type="nucleotide sequence ID" value="XM_056718726.1"/>
</dbReference>
<dbReference type="AlphaFoldDB" id="A0A9W9SS21"/>
<evidence type="ECO:0000313" key="8">
    <source>
        <dbReference type="Proteomes" id="UP001147752"/>
    </source>
</evidence>
<dbReference type="GO" id="GO:0016020">
    <property type="term" value="C:membrane"/>
    <property type="evidence" value="ECO:0007669"/>
    <property type="project" value="UniProtKB-SubCell"/>
</dbReference>
<keyword evidence="8" id="KW-1185">Reference proteome</keyword>
<evidence type="ECO:0000256" key="6">
    <source>
        <dbReference type="SAM" id="Phobius"/>
    </source>
</evidence>
<feature type="transmembrane region" description="Helical" evidence="6">
    <location>
        <begin position="494"/>
        <end position="513"/>
    </location>
</feature>
<feature type="transmembrane region" description="Helical" evidence="6">
    <location>
        <begin position="76"/>
        <end position="100"/>
    </location>
</feature>
<dbReference type="PIRSF" id="PIRSF006060">
    <property type="entry name" value="AA_transporter"/>
    <property type="match status" value="1"/>
</dbReference>
<comment type="caution">
    <text evidence="7">The sequence shown here is derived from an EMBL/GenBank/DDBJ whole genome shotgun (WGS) entry which is preliminary data.</text>
</comment>
<evidence type="ECO:0008006" key="9">
    <source>
        <dbReference type="Google" id="ProtNLM"/>
    </source>
</evidence>
<organism evidence="7 8">
    <name type="scientific">Penicillium concentricum</name>
    <dbReference type="NCBI Taxonomy" id="293559"/>
    <lineage>
        <taxon>Eukaryota</taxon>
        <taxon>Fungi</taxon>
        <taxon>Dikarya</taxon>
        <taxon>Ascomycota</taxon>
        <taxon>Pezizomycotina</taxon>
        <taxon>Eurotiomycetes</taxon>
        <taxon>Eurotiomycetidae</taxon>
        <taxon>Eurotiales</taxon>
        <taxon>Aspergillaceae</taxon>
        <taxon>Penicillium</taxon>
    </lineage>
</organism>
<keyword evidence="2" id="KW-0813">Transport</keyword>
<dbReference type="GeneID" id="81457909"/>
<feature type="transmembrane region" description="Helical" evidence="6">
    <location>
        <begin position="315"/>
        <end position="348"/>
    </location>
</feature>
<dbReference type="PANTHER" id="PTHR45649:SF25">
    <property type="entry name" value="TRANSPORTER, PUTATIVE (EUROFUNG)-RELATED"/>
    <property type="match status" value="1"/>
</dbReference>
<comment type="subcellular location">
    <subcellularLocation>
        <location evidence="1">Membrane</location>
        <topology evidence="1">Multi-pass membrane protein</topology>
    </subcellularLocation>
</comment>
<evidence type="ECO:0000313" key="7">
    <source>
        <dbReference type="EMBL" id="KAJ5383085.1"/>
    </source>
</evidence>
<evidence type="ECO:0000256" key="2">
    <source>
        <dbReference type="ARBA" id="ARBA00022448"/>
    </source>
</evidence>
<protein>
    <recommendedName>
        <fullName evidence="9">Amino acid permease/ SLC12A domain-containing protein</fullName>
    </recommendedName>
</protein>
<feature type="transmembrane region" description="Helical" evidence="6">
    <location>
        <begin position="376"/>
        <end position="394"/>
    </location>
</feature>
<dbReference type="Gene3D" id="1.20.1740.10">
    <property type="entry name" value="Amino acid/polyamine transporter I"/>
    <property type="match status" value="1"/>
</dbReference>
<reference evidence="7" key="2">
    <citation type="journal article" date="2023" name="IMA Fungus">
        <title>Comparative genomic study of the Penicillium genus elucidates a diverse pangenome and 15 lateral gene transfer events.</title>
        <authorList>
            <person name="Petersen C."/>
            <person name="Sorensen T."/>
            <person name="Nielsen M.R."/>
            <person name="Sondergaard T.E."/>
            <person name="Sorensen J.L."/>
            <person name="Fitzpatrick D.A."/>
            <person name="Frisvad J.C."/>
            <person name="Nielsen K.L."/>
        </authorList>
    </citation>
    <scope>NUCLEOTIDE SEQUENCE</scope>
    <source>
        <strain evidence="7">IBT 3081</strain>
    </source>
</reference>
<dbReference type="PANTHER" id="PTHR45649">
    <property type="entry name" value="AMINO-ACID PERMEASE BAT1"/>
    <property type="match status" value="1"/>
</dbReference>
<keyword evidence="4 6" id="KW-1133">Transmembrane helix</keyword>
<feature type="transmembrane region" description="Helical" evidence="6">
    <location>
        <begin position="459"/>
        <end position="482"/>
    </location>
</feature>
<sequence length="528" mass="56928">MAHELKEVAASANSLDSPISDYDRIQLERLGKKPVLKRKFGIFATLGLSCTVLGTWEGLLGTFTTPLHNGGSAGAVYAYIFAWTGTACCFVALSELASMAPTSGGQYHWCAMLAPINCMKFLSYITGWVAVVGWQAAFASAAYLSGTMIQGVAILAHKHYKAEAWQGTLIMWACLLVALAVNLSGGKLFPRLEKGILILHVLGCVSIIIPLVCLADHKTKQEVFTKFLNGGEFPTQGLSWFVGISGCVFSFAGGDAVVHMAEEIHNAAIVIPRAIMFSVLINGILGFGMLIAVLFCSGNIQDALDGPTGYPYIEIFYQATGSTAGSVVMSTIVLVIGIFGVIGILATASRQIWSFSRDRAVPGWRLWVQVPTSTQLPVYSILLTLTICWLLGLINIGSKVALDDILSMAVSGIYLSYLVVIALLLYRRCKGDIYRHNDSDGAINVPGAKLVWGPFHIPGVLGALINTYALIYILIVIFFSFWPSHMSPTVTTMNWSVVGTIGTVLLAVIYYVVRARNVYTGPVLETTS</sequence>
<accession>A0A9W9SS21</accession>
<gene>
    <name evidence="7" type="ORF">N7517_000996</name>
</gene>
<dbReference type="EMBL" id="JAPZBT010000001">
    <property type="protein sequence ID" value="KAJ5383085.1"/>
    <property type="molecule type" value="Genomic_DNA"/>
</dbReference>
<dbReference type="InterPro" id="IPR002293">
    <property type="entry name" value="AA/rel_permease1"/>
</dbReference>